<feature type="domain" description="FBD" evidence="2">
    <location>
        <begin position="29"/>
        <end position="64"/>
    </location>
</feature>
<dbReference type="EMBL" id="JAWPEI010000004">
    <property type="protein sequence ID" value="KAK4728090.1"/>
    <property type="molecule type" value="Genomic_DNA"/>
</dbReference>
<evidence type="ECO:0000313" key="3">
    <source>
        <dbReference type="EMBL" id="KAK4728090.1"/>
    </source>
</evidence>
<dbReference type="AlphaFoldDB" id="A0AAV9LUC5"/>
<reference evidence="3 4" key="1">
    <citation type="submission" date="2023-10" db="EMBL/GenBank/DDBJ databases">
        <title>Genome-Wide Identification Analysis in wild type Solanum Pinnatisectum Reveals Some Genes Defensing Phytophthora Infestans.</title>
        <authorList>
            <person name="Sun C."/>
        </authorList>
    </citation>
    <scope>NUCLEOTIDE SEQUENCE [LARGE SCALE GENOMIC DNA]</scope>
    <source>
        <strain evidence="3">LQN</strain>
        <tissue evidence="3">Leaf</tissue>
    </source>
</reference>
<proteinExistence type="predicted"/>
<organism evidence="3 4">
    <name type="scientific">Solanum pinnatisectum</name>
    <name type="common">tansyleaf nightshade</name>
    <dbReference type="NCBI Taxonomy" id="50273"/>
    <lineage>
        <taxon>Eukaryota</taxon>
        <taxon>Viridiplantae</taxon>
        <taxon>Streptophyta</taxon>
        <taxon>Embryophyta</taxon>
        <taxon>Tracheophyta</taxon>
        <taxon>Spermatophyta</taxon>
        <taxon>Magnoliopsida</taxon>
        <taxon>eudicotyledons</taxon>
        <taxon>Gunneridae</taxon>
        <taxon>Pentapetalae</taxon>
        <taxon>asterids</taxon>
        <taxon>lamiids</taxon>
        <taxon>Solanales</taxon>
        <taxon>Solanaceae</taxon>
        <taxon>Solanoideae</taxon>
        <taxon>Solaneae</taxon>
        <taxon>Solanum</taxon>
    </lineage>
</organism>
<accession>A0AAV9LUC5</accession>
<sequence length="83" mass="9635">MSLSKIEEVSGAVYLITSCPKLQDLTIEFKLQRVQVNLFMGLEMEMKFMKFILASAPVLKEISILNFAYLLHRSDKQMMDEMK</sequence>
<name>A0AAV9LUC5_9SOLN</name>
<feature type="transmembrane region" description="Helical" evidence="1">
    <location>
        <begin position="48"/>
        <end position="71"/>
    </location>
</feature>
<evidence type="ECO:0000259" key="2">
    <source>
        <dbReference type="Pfam" id="PF08387"/>
    </source>
</evidence>
<keyword evidence="1" id="KW-1133">Transmembrane helix</keyword>
<evidence type="ECO:0000313" key="4">
    <source>
        <dbReference type="Proteomes" id="UP001311915"/>
    </source>
</evidence>
<protein>
    <recommendedName>
        <fullName evidence="2">FBD domain-containing protein</fullName>
    </recommendedName>
</protein>
<dbReference type="PROSITE" id="PS51257">
    <property type="entry name" value="PROKAR_LIPOPROTEIN"/>
    <property type="match status" value="1"/>
</dbReference>
<dbReference type="Pfam" id="PF08387">
    <property type="entry name" value="FBD"/>
    <property type="match status" value="1"/>
</dbReference>
<comment type="caution">
    <text evidence="3">The sequence shown here is derived from an EMBL/GenBank/DDBJ whole genome shotgun (WGS) entry which is preliminary data.</text>
</comment>
<dbReference type="Proteomes" id="UP001311915">
    <property type="component" value="Unassembled WGS sequence"/>
</dbReference>
<keyword evidence="1" id="KW-0812">Transmembrane</keyword>
<evidence type="ECO:0000256" key="1">
    <source>
        <dbReference type="SAM" id="Phobius"/>
    </source>
</evidence>
<gene>
    <name evidence="3" type="ORF">R3W88_021078</name>
</gene>
<keyword evidence="4" id="KW-1185">Reference proteome</keyword>
<dbReference type="InterPro" id="IPR006566">
    <property type="entry name" value="FBD"/>
</dbReference>
<keyword evidence="1" id="KW-0472">Membrane</keyword>